<dbReference type="PANTHER" id="PTHR48234:SF1">
    <property type="entry name" value="SEA DOMAIN-CONTAINING PROTEIN-RELATED"/>
    <property type="match status" value="1"/>
</dbReference>
<dbReference type="PRINTS" id="PR01217">
    <property type="entry name" value="PRICHEXTENSN"/>
</dbReference>
<gene>
    <name evidence="3" type="ORF">Vafri_10420</name>
</gene>
<feature type="compositionally biased region" description="Pro residues" evidence="1">
    <location>
        <begin position="467"/>
        <end position="577"/>
    </location>
</feature>
<feature type="compositionally biased region" description="Pro residues" evidence="1">
    <location>
        <begin position="590"/>
        <end position="603"/>
    </location>
</feature>
<feature type="domain" description="Peptidase M11 gametolysin" evidence="2">
    <location>
        <begin position="143"/>
        <end position="409"/>
    </location>
</feature>
<accession>A0A8J4B684</accession>
<keyword evidence="4" id="KW-1185">Reference proteome</keyword>
<evidence type="ECO:0000313" key="3">
    <source>
        <dbReference type="EMBL" id="GIL54685.1"/>
    </source>
</evidence>
<protein>
    <recommendedName>
        <fullName evidence="2">Peptidase M11 gametolysin domain-containing protein</fullName>
    </recommendedName>
</protein>
<dbReference type="EMBL" id="BNCO01000019">
    <property type="protein sequence ID" value="GIL54685.1"/>
    <property type="molecule type" value="Genomic_DNA"/>
</dbReference>
<feature type="non-terminal residue" evidence="3">
    <location>
        <position position="1"/>
    </location>
</feature>
<organism evidence="3 4">
    <name type="scientific">Volvox africanus</name>
    <dbReference type="NCBI Taxonomy" id="51714"/>
    <lineage>
        <taxon>Eukaryota</taxon>
        <taxon>Viridiplantae</taxon>
        <taxon>Chlorophyta</taxon>
        <taxon>core chlorophytes</taxon>
        <taxon>Chlorophyceae</taxon>
        <taxon>CS clade</taxon>
        <taxon>Chlamydomonadales</taxon>
        <taxon>Volvocaceae</taxon>
        <taxon>Volvox</taxon>
    </lineage>
</organism>
<reference evidence="3" key="1">
    <citation type="journal article" date="2021" name="Proc. Natl. Acad. Sci. U.S.A.">
        <title>Three genomes in the algal genus Volvox reveal the fate of a haploid sex-determining region after a transition to homothallism.</title>
        <authorList>
            <person name="Yamamoto K."/>
            <person name="Hamaji T."/>
            <person name="Kawai-Toyooka H."/>
            <person name="Matsuzaki R."/>
            <person name="Takahashi F."/>
            <person name="Nishimura Y."/>
            <person name="Kawachi M."/>
            <person name="Noguchi H."/>
            <person name="Minakuchi Y."/>
            <person name="Umen J.G."/>
            <person name="Toyoda A."/>
            <person name="Nozaki H."/>
        </authorList>
    </citation>
    <scope>NUCLEOTIDE SEQUENCE</scope>
    <source>
        <strain evidence="3">NIES-3780</strain>
    </source>
</reference>
<dbReference type="PANTHER" id="PTHR48234">
    <property type="entry name" value="GH09231P"/>
    <property type="match status" value="1"/>
</dbReference>
<dbReference type="InterPro" id="IPR008752">
    <property type="entry name" value="Peptidase_M11"/>
</dbReference>
<dbReference type="AlphaFoldDB" id="A0A8J4B684"/>
<evidence type="ECO:0000259" key="2">
    <source>
        <dbReference type="Pfam" id="PF05548"/>
    </source>
</evidence>
<dbReference type="InterPro" id="IPR052506">
    <property type="entry name" value="Bact_Fn-Binding"/>
</dbReference>
<name>A0A8J4B684_9CHLO</name>
<dbReference type="Proteomes" id="UP000747399">
    <property type="component" value="Unassembled WGS sequence"/>
</dbReference>
<proteinExistence type="predicted"/>
<evidence type="ECO:0000313" key="4">
    <source>
        <dbReference type="Proteomes" id="UP000747399"/>
    </source>
</evidence>
<feature type="region of interest" description="Disordered" evidence="1">
    <location>
        <begin position="463"/>
        <end position="603"/>
    </location>
</feature>
<sequence>MSGTSRYAFGRFTPMTSLVPLLLLAQLYYGIMAFPDETTPDLPPLSSALPESSPVEITLVGRLLFRTLRPTVKWMVEVSSDLDMYTLPYRPIDRELNTPLEASSIVSMTCVLPSAGARVCTSISDAHILGAPAPVPATNQNLKLLVMVISFNASASCSAHPGPNHTLVKEAFLRPGGYADFFASCSYGKMTFNRIMLTVVPITIPCDQTIYNTCNEDALALVARKRLPPGVFDYMYTHFMYVLPRDMSPICGWVGIGELPGTQSWCTGDPTGVFSKGTVMQQIVGNFGIYPSYRDGVPYDDSSTAMGSGDSCPSAPELWRLGWATPLAQLNSTSFPQFIFQTFTLPATYVGADNAMIKIQPDWLGAAYVKNLYLALRIKADGDVALLDQYNKKLNIHEVKSAIDNDFNAAGDAVASLYSVLEPVTSVTLFNYRLHILTQGLTKNGTALIIKICRFVVGPTECREYSPPKPSLRATPPPGSTPPPPSLSSSPSPRPPLPKPPPKPLPPKPMPPSPPPPPKPSPPPVPPKPPSPRPPRPLPPSPKPPPPSPPSPNPKPPAPSSLKPPPSPSPKPPPRSLPVPLKTPIIFLRTPPPRPSPLPPRPR</sequence>
<dbReference type="Pfam" id="PF05548">
    <property type="entry name" value="Peptidase_M11"/>
    <property type="match status" value="1"/>
</dbReference>
<comment type="caution">
    <text evidence="3">The sequence shown here is derived from an EMBL/GenBank/DDBJ whole genome shotgun (WGS) entry which is preliminary data.</text>
</comment>
<evidence type="ECO:0000256" key="1">
    <source>
        <dbReference type="SAM" id="MobiDB-lite"/>
    </source>
</evidence>